<keyword evidence="7" id="KW-0614">Plasmid</keyword>
<feature type="transmembrane region" description="Helical" evidence="6">
    <location>
        <begin position="143"/>
        <end position="172"/>
    </location>
</feature>
<accession>A0A220ITM8</accession>
<protein>
    <recommendedName>
        <fullName evidence="6">Probable membrane transporter protein</fullName>
    </recommendedName>
</protein>
<keyword evidence="3 6" id="KW-0812">Transmembrane</keyword>
<keyword evidence="5 6" id="KW-0472">Membrane</keyword>
<evidence type="ECO:0000256" key="1">
    <source>
        <dbReference type="ARBA" id="ARBA00004141"/>
    </source>
</evidence>
<keyword evidence="6" id="KW-1003">Cell membrane</keyword>
<feature type="transmembrane region" description="Helical" evidence="6">
    <location>
        <begin position="243"/>
        <end position="260"/>
    </location>
</feature>
<feature type="transmembrane region" description="Helical" evidence="6">
    <location>
        <begin position="7"/>
        <end position="35"/>
    </location>
</feature>
<sequence length="262" mass="26892">MVIEFGLGLLVGIVLALTGAGGGILTVPLLVFVMGLGLPQAAPIGLLAVGLAAWVGAVIGLREGIVRYKAAVLMAFCGMLLAPAGVWAAGRLEHSMLAMLFALVLFYVAFRSVRQPSRHAIHARAIPCQLNPQTGRFRWTSRCAAIVSASGSLAGFLSGLLGVGGGFVLVPALGRYSDLSMRSVTATSLAVIGLVSVSGVSSSVLAGNLDWTVALPFSAGAIAGMLTGQSISARLDGKRLQKGFGLIAFIAAVALMIESIRY</sequence>
<keyword evidence="4 6" id="KW-1133">Transmembrane helix</keyword>
<dbReference type="InterPro" id="IPR002781">
    <property type="entry name" value="TM_pro_TauE-like"/>
</dbReference>
<name>A0A220ITM8_PSEFL</name>
<evidence type="ECO:0000256" key="3">
    <source>
        <dbReference type="ARBA" id="ARBA00022692"/>
    </source>
</evidence>
<organism evidence="7">
    <name type="scientific">Pseudomonas fluorescens</name>
    <dbReference type="NCBI Taxonomy" id="294"/>
    <lineage>
        <taxon>Bacteria</taxon>
        <taxon>Pseudomonadati</taxon>
        <taxon>Pseudomonadota</taxon>
        <taxon>Gammaproteobacteria</taxon>
        <taxon>Pseudomonadales</taxon>
        <taxon>Pseudomonadaceae</taxon>
        <taxon>Pseudomonas</taxon>
    </lineage>
</organism>
<reference evidence="7" key="1">
    <citation type="submission" date="2017-01" db="EMBL/GenBank/DDBJ databases">
        <title>IS1411 activates the repA gene of the plasmid pG20 in Pseudomonas fluorescens PC20.</title>
        <authorList>
            <person name="Naanuri E."/>
            <person name="Heinaru E."/>
            <person name="Joesaar M."/>
            <person name="Heinaru A."/>
        </authorList>
    </citation>
    <scope>NUCLEOTIDE SEQUENCE</scope>
    <source>
        <strain evidence="7">PC24</strain>
        <plasmid evidence="7">pPHE24</plasmid>
    </source>
</reference>
<dbReference type="InterPro" id="IPR051598">
    <property type="entry name" value="TSUP/Inactive_protease-like"/>
</dbReference>
<feature type="transmembrane region" description="Helical" evidence="6">
    <location>
        <begin position="213"/>
        <end position="231"/>
    </location>
</feature>
<dbReference type="EMBL" id="KY503037">
    <property type="protein sequence ID" value="ASI38206.1"/>
    <property type="molecule type" value="Genomic_DNA"/>
</dbReference>
<evidence type="ECO:0000256" key="6">
    <source>
        <dbReference type="RuleBase" id="RU363041"/>
    </source>
</evidence>
<dbReference type="AlphaFoldDB" id="A0A220ITM8"/>
<dbReference type="Pfam" id="PF01925">
    <property type="entry name" value="TauE"/>
    <property type="match status" value="1"/>
</dbReference>
<evidence type="ECO:0000256" key="5">
    <source>
        <dbReference type="ARBA" id="ARBA00023136"/>
    </source>
</evidence>
<feature type="transmembrane region" description="Helical" evidence="6">
    <location>
        <begin position="41"/>
        <end position="61"/>
    </location>
</feature>
<feature type="transmembrane region" description="Helical" evidence="6">
    <location>
        <begin position="94"/>
        <end position="110"/>
    </location>
</feature>
<evidence type="ECO:0000256" key="4">
    <source>
        <dbReference type="ARBA" id="ARBA00022989"/>
    </source>
</evidence>
<dbReference type="PANTHER" id="PTHR43701:SF2">
    <property type="entry name" value="MEMBRANE TRANSPORTER PROTEIN YJNA-RELATED"/>
    <property type="match status" value="1"/>
</dbReference>
<comment type="subcellular location">
    <subcellularLocation>
        <location evidence="6">Cell membrane</location>
        <topology evidence="6">Multi-pass membrane protein</topology>
    </subcellularLocation>
    <subcellularLocation>
        <location evidence="1">Membrane</location>
        <topology evidence="1">Multi-pass membrane protein</topology>
    </subcellularLocation>
</comment>
<proteinExistence type="inferred from homology"/>
<dbReference type="RefSeq" id="WP_028622763.1">
    <property type="nucleotide sequence ID" value="NZ_KY503037.1"/>
</dbReference>
<dbReference type="GO" id="GO:0005886">
    <property type="term" value="C:plasma membrane"/>
    <property type="evidence" value="ECO:0007669"/>
    <property type="project" value="UniProtKB-SubCell"/>
</dbReference>
<comment type="similarity">
    <text evidence="2 6">Belongs to the 4-toluene sulfonate uptake permease (TSUP) (TC 2.A.102) family.</text>
</comment>
<geneLocation type="plasmid" evidence="7">
    <name>pPHE24</name>
</geneLocation>
<evidence type="ECO:0000256" key="2">
    <source>
        <dbReference type="ARBA" id="ARBA00009142"/>
    </source>
</evidence>
<feature type="transmembrane region" description="Helical" evidence="6">
    <location>
        <begin position="68"/>
        <end position="88"/>
    </location>
</feature>
<feature type="transmembrane region" description="Helical" evidence="6">
    <location>
        <begin position="184"/>
        <end position="206"/>
    </location>
</feature>
<dbReference type="PANTHER" id="PTHR43701">
    <property type="entry name" value="MEMBRANE TRANSPORTER PROTEIN MJ0441-RELATED"/>
    <property type="match status" value="1"/>
</dbReference>
<evidence type="ECO:0000313" key="7">
    <source>
        <dbReference type="EMBL" id="ASI38206.1"/>
    </source>
</evidence>